<evidence type="ECO:0000256" key="7">
    <source>
        <dbReference type="SAM" id="Phobius"/>
    </source>
</evidence>
<keyword evidence="5 7" id="KW-0472">Membrane</keyword>
<dbReference type="GO" id="GO:1905515">
    <property type="term" value="P:non-motile cilium assembly"/>
    <property type="evidence" value="ECO:0007669"/>
    <property type="project" value="TreeGrafter"/>
</dbReference>
<proteinExistence type="predicted"/>
<feature type="transmembrane region" description="Helical" evidence="7">
    <location>
        <begin position="243"/>
        <end position="263"/>
    </location>
</feature>
<dbReference type="Proteomes" id="UP000736164">
    <property type="component" value="Unassembled WGS sequence"/>
</dbReference>
<dbReference type="EMBL" id="JAAWVO010033806">
    <property type="protein sequence ID" value="MBN3317030.1"/>
    <property type="molecule type" value="Genomic_DNA"/>
</dbReference>
<evidence type="ECO:0000256" key="5">
    <source>
        <dbReference type="ARBA" id="ARBA00023136"/>
    </source>
</evidence>
<dbReference type="GO" id="GO:0035869">
    <property type="term" value="C:ciliary transition zone"/>
    <property type="evidence" value="ECO:0007669"/>
    <property type="project" value="TreeGrafter"/>
</dbReference>
<evidence type="ECO:0000256" key="4">
    <source>
        <dbReference type="ARBA" id="ARBA00022989"/>
    </source>
</evidence>
<feature type="non-terminal residue" evidence="8">
    <location>
        <position position="1"/>
    </location>
</feature>
<keyword evidence="9" id="KW-1185">Reference proteome</keyword>
<dbReference type="GO" id="GO:0016020">
    <property type="term" value="C:membrane"/>
    <property type="evidence" value="ECO:0007669"/>
    <property type="project" value="UniProtKB-SubCell"/>
</dbReference>
<keyword evidence="3 7" id="KW-0812">Transmembrane</keyword>
<feature type="non-terminal residue" evidence="8">
    <location>
        <position position="357"/>
    </location>
</feature>
<comment type="caution">
    <text evidence="8">The sequence shown here is derived from an EMBL/GenBank/DDBJ whole genome shotgun (WGS) entry which is preliminary data.</text>
</comment>
<dbReference type="InterPro" id="IPR019184">
    <property type="entry name" value="Uncharacterised_TM-17"/>
</dbReference>
<gene>
    <name evidence="8" type="primary">Tmem80_0</name>
    <name evidence="8" type="ORF">GTO95_0015322</name>
</gene>
<comment type="subcellular location">
    <subcellularLocation>
        <location evidence="1">Cell projection</location>
        <location evidence="1">Cilium</location>
    </subcellularLocation>
    <subcellularLocation>
        <location evidence="2">Membrane</location>
        <topology evidence="2">Multi-pass membrane protein</topology>
    </subcellularLocation>
</comment>
<evidence type="ECO:0000313" key="8">
    <source>
        <dbReference type="EMBL" id="MBN3317030.1"/>
    </source>
</evidence>
<organism evidence="8 9">
    <name type="scientific">Atractosteus spatula</name>
    <name type="common">Alligator gar</name>
    <name type="synonym">Lepisosteus spatula</name>
    <dbReference type="NCBI Taxonomy" id="7917"/>
    <lineage>
        <taxon>Eukaryota</taxon>
        <taxon>Metazoa</taxon>
        <taxon>Chordata</taxon>
        <taxon>Craniata</taxon>
        <taxon>Vertebrata</taxon>
        <taxon>Euteleostomi</taxon>
        <taxon>Actinopterygii</taxon>
        <taxon>Neopterygii</taxon>
        <taxon>Holostei</taxon>
        <taxon>Semionotiformes</taxon>
        <taxon>Lepisosteidae</taxon>
        <taxon>Atractosteus</taxon>
    </lineage>
</organism>
<dbReference type="Pfam" id="PF09799">
    <property type="entry name" value="Transmemb_17"/>
    <property type="match status" value="1"/>
</dbReference>
<evidence type="ECO:0000256" key="1">
    <source>
        <dbReference type="ARBA" id="ARBA00004138"/>
    </source>
</evidence>
<name>A0A8J7NPJ7_ATRSP</name>
<reference evidence="8" key="1">
    <citation type="journal article" date="2021" name="Cell">
        <title>Tracing the genetic footprints of vertebrate landing in non-teleost ray-finned fishes.</title>
        <authorList>
            <person name="Bi X."/>
            <person name="Wang K."/>
            <person name="Yang L."/>
            <person name="Pan H."/>
            <person name="Jiang H."/>
            <person name="Wei Q."/>
            <person name="Fang M."/>
            <person name="Yu H."/>
            <person name="Zhu C."/>
            <person name="Cai Y."/>
            <person name="He Y."/>
            <person name="Gan X."/>
            <person name="Zeng H."/>
            <person name="Yu D."/>
            <person name="Zhu Y."/>
            <person name="Jiang H."/>
            <person name="Qiu Q."/>
            <person name="Yang H."/>
            <person name="Zhang Y.E."/>
            <person name="Wang W."/>
            <person name="Zhu M."/>
            <person name="He S."/>
            <person name="Zhang G."/>
        </authorList>
    </citation>
    <scope>NUCLEOTIDE SEQUENCE</scope>
    <source>
        <strain evidence="8">Allg_001</strain>
    </source>
</reference>
<feature type="transmembrane region" description="Helical" evidence="7">
    <location>
        <begin position="211"/>
        <end position="231"/>
    </location>
</feature>
<accession>A0A8J7NPJ7</accession>
<keyword evidence="6" id="KW-0966">Cell projection</keyword>
<evidence type="ECO:0000256" key="3">
    <source>
        <dbReference type="ARBA" id="ARBA00022692"/>
    </source>
</evidence>
<sequence length="357" mass="39876">MLGTQTCLPMIQKVYDLLQLVWETYHFSHKSKRELRLIGVEVGCTIRSPSAERTQCWLPHIPFLLSFVQIIIRDLELRLAGSPERWLYLCQDDADSLFRAVRPPALTRPVLWMDRHTSTHEQGNLFDVDTHNKDCTGPPRAPLGTVVSYVQMETGPMENENRHVHMTPPPEKSSSKTALKCLTGDVSSSDMAVDVLKVRTGQVLSYPDRDLALDLALLFLMAVLEAVRLYWGVRGNLKESQRSVGICLAITLASVLLSIYFLLWQTYGIVGLITIASFASPQPFSSVLSAEPRDTDRDPAYVLQLDFGIELVVRREAGYRLSQPLPLGAPSMLLAGCPTGSEAFTLQKLVYKAGRYA</sequence>
<dbReference type="PANTHER" id="PTHR13531:SF8">
    <property type="entry name" value="TRANSMEMBRANE PROTEIN 80"/>
    <property type="match status" value="1"/>
</dbReference>
<dbReference type="AlphaFoldDB" id="A0A8J7NPJ7"/>
<evidence type="ECO:0000313" key="9">
    <source>
        <dbReference type="Proteomes" id="UP000736164"/>
    </source>
</evidence>
<evidence type="ECO:0000256" key="2">
    <source>
        <dbReference type="ARBA" id="ARBA00004141"/>
    </source>
</evidence>
<dbReference type="PANTHER" id="PTHR13531">
    <property type="entry name" value="GEO07735P1-RELATED-RELATED"/>
    <property type="match status" value="1"/>
</dbReference>
<evidence type="ECO:0000256" key="6">
    <source>
        <dbReference type="ARBA" id="ARBA00023273"/>
    </source>
</evidence>
<protein>
    <submittedName>
        <fullName evidence="8">TMM80 protein</fullName>
    </submittedName>
</protein>
<keyword evidence="4 7" id="KW-1133">Transmembrane helix</keyword>